<reference evidence="4 5" key="1">
    <citation type="submission" date="2013-02" db="EMBL/GenBank/DDBJ databases">
        <title>A novel strain isolated from Lonar lake, Maharashtra, India.</title>
        <authorList>
            <person name="Singh A."/>
        </authorList>
    </citation>
    <scope>NUCLEOTIDE SEQUENCE [LARGE SCALE GENOMIC DNA]</scope>
    <source>
        <strain evidence="4 5">AK24</strain>
    </source>
</reference>
<dbReference type="Proteomes" id="UP000013909">
    <property type="component" value="Unassembled WGS sequence"/>
</dbReference>
<organism evidence="4 5">
    <name type="scientific">Lunatimonas lonarensis</name>
    <dbReference type="NCBI Taxonomy" id="1232681"/>
    <lineage>
        <taxon>Bacteria</taxon>
        <taxon>Pseudomonadati</taxon>
        <taxon>Bacteroidota</taxon>
        <taxon>Cytophagia</taxon>
        <taxon>Cytophagales</taxon>
        <taxon>Cyclobacteriaceae</taxon>
    </lineage>
</organism>
<gene>
    <name evidence="4" type="ORF">ADIS_1052</name>
</gene>
<keyword evidence="4" id="KW-0378">Hydrolase</keyword>
<dbReference type="EMBL" id="AQHR01000035">
    <property type="protein sequence ID" value="EON78441.1"/>
    <property type="molecule type" value="Genomic_DNA"/>
</dbReference>
<dbReference type="Gene3D" id="1.50.10.10">
    <property type="match status" value="1"/>
</dbReference>
<sequence>MYIICGSRAIRLLVVVGVLFIGLMGQIDLFAQLPPAFQQVDGMQVRHDPRVRKYVSPIRVHWQSIADEQFISNPSYLTGPNRGQAVLASQQDFCILRSSSSVKPSILLDFGITLHGGVQFVTGMTGNKEPVRVRVRFGESVSESMSEIDTIGGATNDHAMRDFILPLPWLGAIEVGNSGFRFLRIDLIDEDRELILKEVNAVFSYRDIPYLGSFKSSDERLNHIWDMGAYTVHLNMQEYLWDGIKRDRLVWIGDMHPEVSTINAVFGFNDVVPASLDLVRDITPMPEWMNGISTYSMWWVIIHRDWYRQHGDLDYLKAQKSYLDQLTELMVSRVEGNKEKLDGTRFLDWPSSENPEAIHAGLQAMLIWAFDAAADLYGILQDPRKESQAKSMASSLRSYVPTHGDSKQAASLMALVGLIDAQKANQEVVAVGGVKDFSTFYGYYMLEAKAKAGDFQGAIDNIREYWGAMIDLGATTFWEDFNIEWMENAARIDDFVPDGKVDVHASYGGYSYEKLRHNLSHGWASGPTAWMSRHVLGVEVVEPGATVLRIQPNLADLDWVEGTYPTSKGVVHIRHERKSDGSISSEIKAPSGVVVQVVAPGK</sequence>
<dbReference type="InterPro" id="IPR035396">
    <property type="entry name" value="Bac_rhamnosid6H"/>
</dbReference>
<keyword evidence="5" id="KW-1185">Reference proteome</keyword>
<dbReference type="PANTHER" id="PTHR34987:SF4">
    <property type="entry name" value="ALPHA-L-RHAMNOSIDASE C-TERMINAL DOMAIN-CONTAINING PROTEIN"/>
    <property type="match status" value="1"/>
</dbReference>
<dbReference type="GO" id="GO:0005975">
    <property type="term" value="P:carbohydrate metabolic process"/>
    <property type="evidence" value="ECO:0007669"/>
    <property type="project" value="InterPro"/>
</dbReference>
<dbReference type="RefSeq" id="WP_010853199.1">
    <property type="nucleotide sequence ID" value="NZ_AQHR01000035.1"/>
</dbReference>
<proteinExistence type="predicted"/>
<feature type="domain" description="Alpha-L-rhamnosidase C-terminal" evidence="3">
    <location>
        <begin position="537"/>
        <end position="601"/>
    </location>
</feature>
<dbReference type="Pfam" id="PF17390">
    <property type="entry name" value="Bac_rhamnosid_C"/>
    <property type="match status" value="1"/>
</dbReference>
<keyword evidence="1" id="KW-0812">Transmembrane</keyword>
<dbReference type="GO" id="GO:0030596">
    <property type="term" value="F:alpha-L-rhamnosidase activity"/>
    <property type="evidence" value="ECO:0007669"/>
    <property type="project" value="UniProtKB-EC"/>
</dbReference>
<dbReference type="AlphaFoldDB" id="R7ZWC6"/>
<keyword evidence="1" id="KW-0472">Membrane</keyword>
<dbReference type="Pfam" id="PF17389">
    <property type="entry name" value="Bac_rhamnosid6H"/>
    <property type="match status" value="1"/>
</dbReference>
<keyword evidence="1" id="KW-1133">Transmembrane helix</keyword>
<comment type="caution">
    <text evidence="4">The sequence shown here is derived from an EMBL/GenBank/DDBJ whole genome shotgun (WGS) entry which is preliminary data.</text>
</comment>
<evidence type="ECO:0000259" key="3">
    <source>
        <dbReference type="Pfam" id="PF17390"/>
    </source>
</evidence>
<evidence type="ECO:0000313" key="4">
    <source>
        <dbReference type="EMBL" id="EON78441.1"/>
    </source>
</evidence>
<evidence type="ECO:0000256" key="1">
    <source>
        <dbReference type="SAM" id="Phobius"/>
    </source>
</evidence>
<dbReference type="EC" id="3.2.1.40" evidence="4"/>
<feature type="domain" description="Alpha-L-rhamnosidase six-hairpin glycosidase" evidence="2">
    <location>
        <begin position="211"/>
        <end position="485"/>
    </location>
</feature>
<name>R7ZWC6_9BACT</name>
<dbReference type="InterPro" id="IPR012341">
    <property type="entry name" value="6hp_glycosidase-like_sf"/>
</dbReference>
<dbReference type="InterPro" id="IPR008928">
    <property type="entry name" value="6-hairpin_glycosidase_sf"/>
</dbReference>
<dbReference type="InterPro" id="IPR035398">
    <property type="entry name" value="Bac_rhamnosid_C"/>
</dbReference>
<dbReference type="SUPFAM" id="SSF48208">
    <property type="entry name" value="Six-hairpin glycosidases"/>
    <property type="match status" value="1"/>
</dbReference>
<keyword evidence="4" id="KW-0326">Glycosidase</keyword>
<dbReference type="Gene3D" id="2.60.420.10">
    <property type="entry name" value="Maltose phosphorylase, domain 3"/>
    <property type="match status" value="1"/>
</dbReference>
<accession>R7ZWC6</accession>
<dbReference type="STRING" id="1232681.ADIS_1052"/>
<dbReference type="PANTHER" id="PTHR34987">
    <property type="entry name" value="C, PUTATIVE (AFU_ORTHOLOGUE AFUA_3G02880)-RELATED"/>
    <property type="match status" value="1"/>
</dbReference>
<protein>
    <submittedName>
        <fullName evidence="4">Alfa-L-rhamnosidase</fullName>
        <ecNumber evidence="4">3.2.1.40</ecNumber>
    </submittedName>
</protein>
<feature type="transmembrane region" description="Helical" evidence="1">
    <location>
        <begin position="12"/>
        <end position="31"/>
    </location>
</feature>
<evidence type="ECO:0000313" key="5">
    <source>
        <dbReference type="Proteomes" id="UP000013909"/>
    </source>
</evidence>
<dbReference type="PATRIC" id="fig|1288963.3.peg.1050"/>
<evidence type="ECO:0000259" key="2">
    <source>
        <dbReference type="Pfam" id="PF17389"/>
    </source>
</evidence>